<evidence type="ECO:0008006" key="4">
    <source>
        <dbReference type="Google" id="ProtNLM"/>
    </source>
</evidence>
<name>A0ABQ6CWM0_9HYPH</name>
<organism evidence="2 3">
    <name type="scientific">Labrys miyagiensis</name>
    <dbReference type="NCBI Taxonomy" id="346912"/>
    <lineage>
        <taxon>Bacteria</taxon>
        <taxon>Pseudomonadati</taxon>
        <taxon>Pseudomonadota</taxon>
        <taxon>Alphaproteobacteria</taxon>
        <taxon>Hyphomicrobiales</taxon>
        <taxon>Xanthobacteraceae</taxon>
        <taxon>Labrys</taxon>
    </lineage>
</organism>
<feature type="region of interest" description="Disordered" evidence="1">
    <location>
        <begin position="137"/>
        <end position="159"/>
    </location>
</feature>
<evidence type="ECO:0000313" key="3">
    <source>
        <dbReference type="Proteomes" id="UP001156882"/>
    </source>
</evidence>
<protein>
    <recommendedName>
        <fullName evidence="4">XRE family transcriptional regulator</fullName>
    </recommendedName>
</protein>
<comment type="caution">
    <text evidence="2">The sequence shown here is derived from an EMBL/GenBank/DDBJ whole genome shotgun (WGS) entry which is preliminary data.</text>
</comment>
<evidence type="ECO:0000313" key="2">
    <source>
        <dbReference type="EMBL" id="GLS24007.1"/>
    </source>
</evidence>
<dbReference type="RefSeq" id="WP_284316925.1">
    <property type="nucleotide sequence ID" value="NZ_BSPC01000093.1"/>
</dbReference>
<proteinExistence type="predicted"/>
<accession>A0ABQ6CWM0</accession>
<sequence>MSDAKEISARSIAAYKLMLRRALDNRPSGTRLKLAAALGTNRSFISQITNPGYPIPIPAQHLDVICEVCRLAPAEKAEFLEAYHAAHPGRATGQNRQAQSRNLTLTLPDLGDERRNQAMERAILDFAASLVHYTRELDRRPKGEGGVAPGELEPPQVNQ</sequence>
<reference evidence="3" key="1">
    <citation type="journal article" date="2019" name="Int. J. Syst. Evol. Microbiol.">
        <title>The Global Catalogue of Microorganisms (GCM) 10K type strain sequencing project: providing services to taxonomists for standard genome sequencing and annotation.</title>
        <authorList>
            <consortium name="The Broad Institute Genomics Platform"/>
            <consortium name="The Broad Institute Genome Sequencing Center for Infectious Disease"/>
            <person name="Wu L."/>
            <person name="Ma J."/>
        </authorList>
    </citation>
    <scope>NUCLEOTIDE SEQUENCE [LARGE SCALE GENOMIC DNA]</scope>
    <source>
        <strain evidence="3">NBRC 101365</strain>
    </source>
</reference>
<dbReference type="Proteomes" id="UP001156882">
    <property type="component" value="Unassembled WGS sequence"/>
</dbReference>
<keyword evidence="3" id="KW-1185">Reference proteome</keyword>
<dbReference type="EMBL" id="BSPC01000093">
    <property type="protein sequence ID" value="GLS24007.1"/>
    <property type="molecule type" value="Genomic_DNA"/>
</dbReference>
<gene>
    <name evidence="2" type="ORF">GCM10007874_70280</name>
</gene>
<evidence type="ECO:0000256" key="1">
    <source>
        <dbReference type="SAM" id="MobiDB-lite"/>
    </source>
</evidence>